<sequence>MFLYLLSADRAECPSHTGIEQAQVFVNLGRGSYGGAGVAAAYFLLDGDSGGDAFDEITFGLAHTSQKLAGIAAEALHVAALPLGIERVERK</sequence>
<dbReference type="EMBL" id="AFBM01000028">
    <property type="protein sequence ID" value="EGF50762.1"/>
    <property type="molecule type" value="Genomic_DNA"/>
</dbReference>
<gene>
    <name evidence="1" type="ORF">HMPREF9445_02356</name>
</gene>
<comment type="caution">
    <text evidence="1">The sequence shown here is derived from an EMBL/GenBank/DDBJ whole genome shotgun (WGS) entry which is preliminary data.</text>
</comment>
<protein>
    <submittedName>
        <fullName evidence="1">Conserved domain protein</fullName>
    </submittedName>
</protein>
<name>A0ABP2KRZ5_9BACE</name>
<evidence type="ECO:0000313" key="2">
    <source>
        <dbReference type="Proteomes" id="UP000010321"/>
    </source>
</evidence>
<accession>A0ABP2KRZ5</accession>
<evidence type="ECO:0000313" key="1">
    <source>
        <dbReference type="EMBL" id="EGF50762.1"/>
    </source>
</evidence>
<dbReference type="Proteomes" id="UP000010321">
    <property type="component" value="Unassembled WGS sequence"/>
</dbReference>
<keyword evidence="2" id="KW-1185">Reference proteome</keyword>
<organism evidence="1 2">
    <name type="scientific">Bacteroides clarus YIT 12056</name>
    <dbReference type="NCBI Taxonomy" id="762984"/>
    <lineage>
        <taxon>Bacteria</taxon>
        <taxon>Pseudomonadati</taxon>
        <taxon>Bacteroidota</taxon>
        <taxon>Bacteroidia</taxon>
        <taxon>Bacteroidales</taxon>
        <taxon>Bacteroidaceae</taxon>
        <taxon>Bacteroides</taxon>
    </lineage>
</organism>
<reference evidence="1 2" key="1">
    <citation type="submission" date="2011-02" db="EMBL/GenBank/DDBJ databases">
        <authorList>
            <person name="Weinstock G."/>
            <person name="Sodergren E."/>
            <person name="Clifton S."/>
            <person name="Fulton L."/>
            <person name="Fulton B."/>
            <person name="Courtney L."/>
            <person name="Fronick C."/>
            <person name="Harrison M."/>
            <person name="Strong C."/>
            <person name="Farmer C."/>
            <person name="Delahaunty K."/>
            <person name="Markovic C."/>
            <person name="Hall O."/>
            <person name="Minx P."/>
            <person name="Tomlinson C."/>
            <person name="Mitreva M."/>
            <person name="Hou S."/>
            <person name="Chen J."/>
            <person name="Wollam A."/>
            <person name="Pepin K.H."/>
            <person name="Johnson M."/>
            <person name="Bhonagiri V."/>
            <person name="Zhang X."/>
            <person name="Suruliraj S."/>
            <person name="Warren W."/>
            <person name="Chinwalla A."/>
            <person name="Mardis E.R."/>
            <person name="Wilson R.K."/>
        </authorList>
    </citation>
    <scope>NUCLEOTIDE SEQUENCE [LARGE SCALE GENOMIC DNA]</scope>
    <source>
        <strain evidence="1 2">YIT 12056</strain>
    </source>
</reference>
<proteinExistence type="predicted"/>